<dbReference type="InterPro" id="IPR036661">
    <property type="entry name" value="Luciferase-like_sf"/>
</dbReference>
<reference evidence="4 5" key="1">
    <citation type="journal article" date="2019" name="Int. J. Syst. Evol. Microbiol.">
        <title>Streptomyces cadmiisoli sp. nov., a novel actinomycete isolated from cadmium-contaminated soil.</title>
        <authorList>
            <person name="Li K."/>
            <person name="Tang X."/>
            <person name="Zhao J."/>
            <person name="Guo Y."/>
            <person name="Tang Y."/>
            <person name="Gao J."/>
        </authorList>
    </citation>
    <scope>NUCLEOTIDE SEQUENCE [LARGE SCALE GENOMIC DNA]</scope>
    <source>
        <strain evidence="4 5">ZFG47</strain>
    </source>
</reference>
<dbReference type="PANTHER" id="PTHR43244">
    <property type="match status" value="1"/>
</dbReference>
<accession>A0A2Z4J786</accession>
<protein>
    <submittedName>
        <fullName evidence="4">LLM class flavin-dependent oxidoreductase</fullName>
    </submittedName>
</protein>
<proteinExistence type="predicted"/>
<evidence type="ECO:0000313" key="4">
    <source>
        <dbReference type="EMBL" id="AWW40949.1"/>
    </source>
</evidence>
<feature type="compositionally biased region" description="Basic residues" evidence="2">
    <location>
        <begin position="86"/>
        <end position="125"/>
    </location>
</feature>
<gene>
    <name evidence="4" type="ORF">DN051_33270</name>
</gene>
<feature type="compositionally biased region" description="Basic and acidic residues" evidence="2">
    <location>
        <begin position="15"/>
        <end position="26"/>
    </location>
</feature>
<dbReference type="GO" id="GO:0016705">
    <property type="term" value="F:oxidoreductase activity, acting on paired donors, with incorporation or reduction of molecular oxygen"/>
    <property type="evidence" value="ECO:0007669"/>
    <property type="project" value="InterPro"/>
</dbReference>
<evidence type="ECO:0000256" key="2">
    <source>
        <dbReference type="SAM" id="MobiDB-lite"/>
    </source>
</evidence>
<dbReference type="AlphaFoldDB" id="A0A2Z4J786"/>
<feature type="compositionally biased region" description="Basic and acidic residues" evidence="2">
    <location>
        <begin position="49"/>
        <end position="75"/>
    </location>
</feature>
<keyword evidence="1" id="KW-0560">Oxidoreductase</keyword>
<keyword evidence="5" id="KW-1185">Reference proteome</keyword>
<sequence length="514" mass="55433">MGTADGRPVRAGRGRRLDHQRPDHRPGRQPGLRAGLPAGRRTPRHPGALRRDVLPHRLGADVGDRPARRRLDEPVPRPSRAPAGHAARRRRGRPAGGGRLRRPARPTARHVAVRARSRRHRRVHRGGTCGEEHPLTVQVGLIWDAVGSVAAGRGLLEAARGAGLDTFLVTDHLIDVFPRQAWDTDFSHLAADMPTPDRCLDFATVLGNLAPLAGPVRLAVGVTDPHRRHPAVLAQTALTLAQLTERAPVLGLGAGALENLVPYGVPHDDRVGRVEEALRVLRTFFSGEGPHDFRGRHFTLDRAVMGLPAPEGRTPLIWLGANQERMLTLAGRHADGWLPSDLMTPDEYARRLAVVRTAAEQAGRDPGAVLPAAGLPVVVAETDDAARDLLRAAPIRFLALHAGARAWRRHGAQHPFGEDYKGLTELLPHLLTRAEVARALAAVPDEVIAAQVLAGSRETVLKRIGELIDAGLRHPVLIPASALASPQAARFTVESVGWLSARLRSGSDVEEVAA</sequence>
<dbReference type="Gene3D" id="3.20.20.30">
    <property type="entry name" value="Luciferase-like domain"/>
    <property type="match status" value="1"/>
</dbReference>
<evidence type="ECO:0000259" key="3">
    <source>
        <dbReference type="Pfam" id="PF00296"/>
    </source>
</evidence>
<evidence type="ECO:0000313" key="5">
    <source>
        <dbReference type="Proteomes" id="UP000249616"/>
    </source>
</evidence>
<dbReference type="EMBL" id="CP030073">
    <property type="protein sequence ID" value="AWW40949.1"/>
    <property type="molecule type" value="Genomic_DNA"/>
</dbReference>
<dbReference type="KEGG" id="scad:DN051_33270"/>
<evidence type="ECO:0000256" key="1">
    <source>
        <dbReference type="ARBA" id="ARBA00023002"/>
    </source>
</evidence>
<dbReference type="SUPFAM" id="SSF51679">
    <property type="entry name" value="Bacterial luciferase-like"/>
    <property type="match status" value="1"/>
</dbReference>
<feature type="region of interest" description="Disordered" evidence="2">
    <location>
        <begin position="1"/>
        <end position="129"/>
    </location>
</feature>
<dbReference type="InterPro" id="IPR050564">
    <property type="entry name" value="F420-G6PD/mer"/>
</dbReference>
<name>A0A2Z4J786_9ACTN</name>
<dbReference type="Pfam" id="PF00296">
    <property type="entry name" value="Bac_luciferase"/>
    <property type="match status" value="1"/>
</dbReference>
<feature type="domain" description="Luciferase-like" evidence="3">
    <location>
        <begin position="151"/>
        <end position="474"/>
    </location>
</feature>
<dbReference type="PANTHER" id="PTHR43244:SF1">
    <property type="entry name" value="5,10-METHYLENETETRAHYDROMETHANOPTERIN REDUCTASE"/>
    <property type="match status" value="1"/>
</dbReference>
<dbReference type="InterPro" id="IPR011251">
    <property type="entry name" value="Luciferase-like_dom"/>
</dbReference>
<organism evidence="4 5">
    <name type="scientific">Streptomyces cadmiisoli</name>
    <dbReference type="NCBI Taxonomy" id="2184053"/>
    <lineage>
        <taxon>Bacteria</taxon>
        <taxon>Bacillati</taxon>
        <taxon>Actinomycetota</taxon>
        <taxon>Actinomycetes</taxon>
        <taxon>Kitasatosporales</taxon>
        <taxon>Streptomycetaceae</taxon>
        <taxon>Streptomyces</taxon>
        <taxon>Streptomyces aurantiacus group</taxon>
    </lineage>
</organism>
<dbReference type="Proteomes" id="UP000249616">
    <property type="component" value="Chromosome"/>
</dbReference>